<evidence type="ECO:0000256" key="9">
    <source>
        <dbReference type="PIRSR" id="PIRSR600269-50"/>
    </source>
</evidence>
<dbReference type="SUPFAM" id="SSF54416">
    <property type="entry name" value="Amine oxidase N-terminal region"/>
    <property type="match status" value="2"/>
</dbReference>
<dbReference type="EMBL" id="VRMN01000004">
    <property type="protein sequence ID" value="KAA8495060.1"/>
    <property type="molecule type" value="Genomic_DNA"/>
</dbReference>
<dbReference type="Gene3D" id="2.70.98.20">
    <property type="entry name" value="Copper amine oxidase, catalytic domain"/>
    <property type="match status" value="1"/>
</dbReference>
<evidence type="ECO:0000256" key="5">
    <source>
        <dbReference type="ARBA" id="ARBA00022772"/>
    </source>
</evidence>
<keyword evidence="7 11" id="KW-0186">Copper</keyword>
<dbReference type="InterPro" id="IPR049947">
    <property type="entry name" value="Cu_Am_Ox_Cu-bd"/>
</dbReference>
<dbReference type="InterPro" id="IPR015802">
    <property type="entry name" value="Cu_amine_oxidase_N3"/>
</dbReference>
<name>A0A5J4YVW4_PORPP</name>
<dbReference type="SUPFAM" id="SSF49998">
    <property type="entry name" value="Amine oxidase catalytic domain"/>
    <property type="match status" value="1"/>
</dbReference>
<dbReference type="InterPro" id="IPR016182">
    <property type="entry name" value="Cu_amine_oxidase_N-reg"/>
</dbReference>
<feature type="modified residue" description="2',4',5'-topaquinone" evidence="10">
    <location>
        <position position="423"/>
    </location>
</feature>
<dbReference type="GO" id="GO:0005507">
    <property type="term" value="F:copper ion binding"/>
    <property type="evidence" value="ECO:0007669"/>
    <property type="project" value="InterPro"/>
</dbReference>
<evidence type="ECO:0000259" key="13">
    <source>
        <dbReference type="Pfam" id="PF02727"/>
    </source>
</evidence>
<evidence type="ECO:0000256" key="6">
    <source>
        <dbReference type="ARBA" id="ARBA00023002"/>
    </source>
</evidence>
<proteinExistence type="inferred from homology"/>
<dbReference type="GO" id="GO:0008131">
    <property type="term" value="F:primary methylamine oxidase activity"/>
    <property type="evidence" value="ECO:0007669"/>
    <property type="project" value="InterPro"/>
</dbReference>
<organism evidence="15 16">
    <name type="scientific">Porphyridium purpureum</name>
    <name type="common">Red alga</name>
    <name type="synonym">Porphyridium cruentum</name>
    <dbReference type="NCBI Taxonomy" id="35688"/>
    <lineage>
        <taxon>Eukaryota</taxon>
        <taxon>Rhodophyta</taxon>
        <taxon>Bangiophyceae</taxon>
        <taxon>Porphyridiales</taxon>
        <taxon>Porphyridiaceae</taxon>
        <taxon>Porphyridium</taxon>
    </lineage>
</organism>
<dbReference type="AlphaFoldDB" id="A0A5J4YVW4"/>
<dbReference type="InterPro" id="IPR000269">
    <property type="entry name" value="Cu_amine_oxidase"/>
</dbReference>
<dbReference type="PROSITE" id="PS01164">
    <property type="entry name" value="COPPER_AMINE_OXID_1"/>
    <property type="match status" value="1"/>
</dbReference>
<feature type="domain" description="Copper amine oxidase N3-terminal" evidence="14">
    <location>
        <begin position="139"/>
        <end position="231"/>
    </location>
</feature>
<dbReference type="PROSITE" id="PS01165">
    <property type="entry name" value="COPPER_AMINE_OXID_2"/>
    <property type="match status" value="1"/>
</dbReference>
<evidence type="ECO:0000256" key="8">
    <source>
        <dbReference type="ARBA" id="ARBA00023157"/>
    </source>
</evidence>
<feature type="domain" description="Copper amine oxidase N2-terminal" evidence="13">
    <location>
        <begin position="13"/>
        <end position="61"/>
    </location>
</feature>
<evidence type="ECO:0000313" key="15">
    <source>
        <dbReference type="EMBL" id="KAA8495060.1"/>
    </source>
</evidence>
<reference evidence="16" key="1">
    <citation type="journal article" date="2019" name="Nat. Commun.">
        <title>Expansion of phycobilisome linker gene families in mesophilic red algae.</title>
        <authorList>
            <person name="Lee J."/>
            <person name="Kim D."/>
            <person name="Bhattacharya D."/>
            <person name="Yoon H.S."/>
        </authorList>
    </citation>
    <scope>NUCLEOTIDE SEQUENCE [LARGE SCALE GENOMIC DNA]</scope>
    <source>
        <strain evidence="16">CCMP 1328</strain>
    </source>
</reference>
<comment type="cofactor">
    <cofactor evidence="1">
        <name>Cu cation</name>
        <dbReference type="ChEBI" id="CHEBI:23378"/>
    </cofactor>
</comment>
<evidence type="ECO:0000256" key="4">
    <source>
        <dbReference type="ARBA" id="ARBA00022723"/>
    </source>
</evidence>
<dbReference type="InterPro" id="IPR015798">
    <property type="entry name" value="Cu_amine_oxidase_C"/>
</dbReference>
<dbReference type="GO" id="GO:0009308">
    <property type="term" value="P:amine metabolic process"/>
    <property type="evidence" value="ECO:0007669"/>
    <property type="project" value="UniProtKB-UniRule"/>
</dbReference>
<evidence type="ECO:0000256" key="3">
    <source>
        <dbReference type="ARBA" id="ARBA00011738"/>
    </source>
</evidence>
<accession>A0A5J4YVW4</accession>
<gene>
    <name evidence="15" type="ORF">FVE85_3301</name>
</gene>
<dbReference type="InterPro" id="IPR015800">
    <property type="entry name" value="Cu_amine_oxidase_N2"/>
</dbReference>
<dbReference type="Gene3D" id="3.10.450.40">
    <property type="match status" value="2"/>
</dbReference>
<evidence type="ECO:0000313" key="16">
    <source>
        <dbReference type="Proteomes" id="UP000324585"/>
    </source>
</evidence>
<dbReference type="FunFam" id="2.70.98.20:FF:000001">
    <property type="entry name" value="Amine oxidase"/>
    <property type="match status" value="1"/>
</dbReference>
<dbReference type="InterPro" id="IPR036460">
    <property type="entry name" value="Cu_amine_oxidase_C_sf"/>
</dbReference>
<comment type="PTM">
    <text evidence="10 11">Topaquinone (TPQ) is generated by copper-dependent autoxidation of a specific tyrosyl residue.</text>
</comment>
<evidence type="ECO:0000256" key="11">
    <source>
        <dbReference type="RuleBase" id="RU000672"/>
    </source>
</evidence>
<dbReference type="OMA" id="VHVGFNY"/>
<dbReference type="GO" id="GO:0048038">
    <property type="term" value="F:quinone binding"/>
    <property type="evidence" value="ECO:0007669"/>
    <property type="project" value="InterPro"/>
</dbReference>
<comment type="cofactor">
    <cofactor evidence="11">
        <name>Cu cation</name>
        <dbReference type="ChEBI" id="CHEBI:23378"/>
    </cofactor>
    <text evidence="11">Contains 1 topaquinone per subunit.</text>
</comment>
<feature type="active site" description="Schiff-base intermediate with substrate; via topaquinone" evidence="9">
    <location>
        <position position="423"/>
    </location>
</feature>
<comment type="subunit">
    <text evidence="3">Homodimer.</text>
</comment>
<dbReference type="PANTHER" id="PTHR10638:SF41">
    <property type="entry name" value="AMINE OXIDASE"/>
    <property type="match status" value="1"/>
</dbReference>
<keyword evidence="6 11" id="KW-0560">Oxidoreductase</keyword>
<comment type="similarity">
    <text evidence="2 11">Belongs to the copper/topaquinone oxidase family.</text>
</comment>
<dbReference type="NCBIfam" id="NF008559">
    <property type="entry name" value="PRK11504.1"/>
    <property type="match status" value="1"/>
</dbReference>
<dbReference type="Proteomes" id="UP000324585">
    <property type="component" value="Unassembled WGS sequence"/>
</dbReference>
<feature type="active site" description="Proton acceptor" evidence="9">
    <location>
        <position position="339"/>
    </location>
</feature>
<dbReference type="OrthoDB" id="5379943at2759"/>
<evidence type="ECO:0000256" key="10">
    <source>
        <dbReference type="PIRSR" id="PIRSR600269-51"/>
    </source>
</evidence>
<dbReference type="EC" id="1.4.3.-" evidence="11"/>
<feature type="domain" description="Copper amine oxidase catalytic" evidence="12">
    <location>
        <begin position="263"/>
        <end position="666"/>
    </location>
</feature>
<keyword evidence="16" id="KW-1185">Reference proteome</keyword>
<keyword evidence="5 9" id="KW-0801">TPQ</keyword>
<evidence type="ECO:0000256" key="2">
    <source>
        <dbReference type="ARBA" id="ARBA00007983"/>
    </source>
</evidence>
<dbReference type="Pfam" id="PF01179">
    <property type="entry name" value="Cu_amine_oxid"/>
    <property type="match status" value="1"/>
</dbReference>
<protein>
    <recommendedName>
        <fullName evidence="11">Amine oxidase</fullName>
        <ecNumber evidence="11">1.4.3.-</ecNumber>
    </recommendedName>
</protein>
<dbReference type="InterPro" id="IPR049948">
    <property type="entry name" value="Cu_Am_ox_TPQ-bd"/>
</dbReference>
<evidence type="ECO:0000259" key="14">
    <source>
        <dbReference type="Pfam" id="PF02728"/>
    </source>
</evidence>
<dbReference type="Pfam" id="PF02728">
    <property type="entry name" value="Cu_amine_oxidN3"/>
    <property type="match status" value="1"/>
</dbReference>
<dbReference type="Pfam" id="PF02727">
    <property type="entry name" value="Cu_amine_oxidN2"/>
    <property type="match status" value="1"/>
</dbReference>
<comment type="caution">
    <text evidence="15">The sequence shown here is derived from an EMBL/GenBank/DDBJ whole genome shotgun (WGS) entry which is preliminary data.</text>
</comment>
<sequence>MVAGGTKMMGAYHPLDDLSAEEVRAVVGVVRQHAEFTSSMVFNAVTLREPPKSTVVAFDAQVEAPIQSLGNGHAGDRGQNGVHSGAGFLRSADCITLDYADGRVFEWVVTWSSHDDVQTSGQSGQPAVVSCTYVPDKQPMYTPEDCITAESVAKSDAGVVAVLNELGFHDMELVAADPWSMADETTPRQRTLMLFLYAREFEDDNHYAHPINILPVVDLVSRRVIEIRRPKGGKLPPIPKRNANYMEKFLSPEQVRRDLKPLEIIQPDGPSFTVKGRLVTWQNWSFRVGFNCREGLVMRDVRYRDGQELRRILYRGSCSEMIVPYGDPQEPYHLKAAKDVGDYGLGYCASSLSLGCDCLGTIHYMDAVLNNHAGDPVRLPNAVCIHEEDAGLLWKHVDYRTGKSETRRSRRLIVQCTSTVVNYEYLTRWIFQQDGTIHVEMGLTGMLSTNQVNAEGEVPEYGTLVMDGLNAQLHQHMFNFRLDMAVDGFQNNQVIESDVVPVCDPSVNVHGNAFRVIDTPLLSEQSAIRDSSPERNRVWKIVNTERINPVTRKPVGYKLVASTAGPLMLANSDCAFRKQAPFATHNLWVTRFDEKEYFAGGKYPSQANGEDGLHRWTERNASLDDDIVMWHTFGVTHVPRPEDFPVMPLEVCGFSLKPFGFFTANPGNDVPVTKSLNSSISGAQGMKRLLHRFPACSQC</sequence>
<keyword evidence="4 11" id="KW-0479">Metal-binding</keyword>
<evidence type="ECO:0000259" key="12">
    <source>
        <dbReference type="Pfam" id="PF01179"/>
    </source>
</evidence>
<dbReference type="PANTHER" id="PTHR10638">
    <property type="entry name" value="COPPER AMINE OXIDASE"/>
    <property type="match status" value="1"/>
</dbReference>
<evidence type="ECO:0000256" key="1">
    <source>
        <dbReference type="ARBA" id="ARBA00001935"/>
    </source>
</evidence>
<keyword evidence="8" id="KW-1015">Disulfide bond</keyword>
<evidence type="ECO:0000256" key="7">
    <source>
        <dbReference type="ARBA" id="ARBA00023008"/>
    </source>
</evidence>